<keyword evidence="1" id="KW-0175">Coiled coil</keyword>
<feature type="domain" description="DUF1023" evidence="2">
    <location>
        <begin position="313"/>
        <end position="488"/>
    </location>
</feature>
<protein>
    <recommendedName>
        <fullName evidence="2">DUF1023 domain-containing protein</fullName>
    </recommendedName>
</protein>
<dbReference type="Pfam" id="PF06259">
    <property type="entry name" value="Abhydrolase_8"/>
    <property type="match status" value="1"/>
</dbReference>
<accession>A0A1Q5PYW5</accession>
<evidence type="ECO:0000259" key="2">
    <source>
        <dbReference type="Pfam" id="PF06259"/>
    </source>
</evidence>
<dbReference type="EMBL" id="MQVS01000001">
    <property type="protein sequence ID" value="OKL52625.1"/>
    <property type="molecule type" value="Genomic_DNA"/>
</dbReference>
<dbReference type="InParanoid" id="A0A1Q5PYW5"/>
<dbReference type="RefSeq" id="WP_073822170.1">
    <property type="nucleotide sequence ID" value="NZ_MQVS01000001.1"/>
</dbReference>
<name>A0A1Q5PYW5_9ACTO</name>
<proteinExistence type="predicted"/>
<dbReference type="InterPro" id="IPR010427">
    <property type="entry name" value="DUF1023"/>
</dbReference>
<dbReference type="Proteomes" id="UP000185612">
    <property type="component" value="Unassembled WGS sequence"/>
</dbReference>
<evidence type="ECO:0000313" key="4">
    <source>
        <dbReference type="Proteomes" id="UP000185612"/>
    </source>
</evidence>
<feature type="coiled-coil region" evidence="1">
    <location>
        <begin position="236"/>
        <end position="293"/>
    </location>
</feature>
<dbReference type="SUPFAM" id="SSF53474">
    <property type="entry name" value="alpha/beta-Hydrolases"/>
    <property type="match status" value="1"/>
</dbReference>
<evidence type="ECO:0000313" key="3">
    <source>
        <dbReference type="EMBL" id="OKL52625.1"/>
    </source>
</evidence>
<keyword evidence="4" id="KW-1185">Reference proteome</keyword>
<dbReference type="InterPro" id="IPR029058">
    <property type="entry name" value="AB_hydrolase_fold"/>
</dbReference>
<reference evidence="4" key="1">
    <citation type="submission" date="2016-12" db="EMBL/GenBank/DDBJ databases">
        <authorList>
            <person name="Meng X."/>
        </authorList>
    </citation>
    <scope>NUCLEOTIDE SEQUENCE [LARGE SCALE GENOMIC DNA]</scope>
    <source>
        <strain evidence="4">DSM 20732</strain>
    </source>
</reference>
<organism evidence="3 4">
    <name type="scientific">Buchananella hordeovulneris</name>
    <dbReference type="NCBI Taxonomy" id="52770"/>
    <lineage>
        <taxon>Bacteria</taxon>
        <taxon>Bacillati</taxon>
        <taxon>Actinomycetota</taxon>
        <taxon>Actinomycetes</taxon>
        <taxon>Actinomycetales</taxon>
        <taxon>Actinomycetaceae</taxon>
        <taxon>Buchananella</taxon>
    </lineage>
</organism>
<sequence>MVSWGKLRLWNRDALEEVVDELIESRQAVLDASDLFEGEGKRLQSEGLTADALRGRLRTLTRQGYELVEKIGEVMLATSEMSDAVWDLQQEVLYCEQFAQLNELHIDDAGTVTITANIAGMALDRTAARRGIELQTAQKALVEQIATVLQRADEADQNYQRRLNAVAQGTYQVTETGKSNSQGLPDLPGEDWGPTQVAAWWSALSQAEKDKLIAEHPELIGNLDGIDMASRSKANKQRLPDELAAEKAKLAEIEAKIEAARHSPSTSRPNVELQRLTAERDIARQRVKDLQYLNDHVLGDADRSLVTLDTSSDRVKAAVALGDVDNASHVAVFTPGIGSKVAGMEGYLDDMGNLRNEAMQAGGLPEEEVATVMWMGYQAPGGFEEPSAVSEYTSTKLADRGAEELSGYLEGIQASREASGAGDPHLTALGHSYGSTTTGMAAARVRPGVIDDVILFGSPGSGVQSVEEYNVPEGHAWVSGVDSGDAVQGIGTDWNFGRNPMGMDGFTQLSDDAPDPRSGLGSLNPFGRHSVYFDEDSGTLEDFGRVVAGVK</sequence>
<dbReference type="OrthoDB" id="3259161at2"/>
<dbReference type="AlphaFoldDB" id="A0A1Q5PYW5"/>
<gene>
    <name evidence="3" type="ORF">BSZ40_00460</name>
</gene>
<dbReference type="STRING" id="52770.BSZ40_00460"/>
<comment type="caution">
    <text evidence="3">The sequence shown here is derived from an EMBL/GenBank/DDBJ whole genome shotgun (WGS) entry which is preliminary data.</text>
</comment>
<evidence type="ECO:0000256" key="1">
    <source>
        <dbReference type="SAM" id="Coils"/>
    </source>
</evidence>